<proteinExistence type="predicted"/>
<sequence length="227" mass="25104">MSMACKTNHSKLKNVMFCEECGEKLNLNWTCSCGRTNESKYNFCLSCGVDSKAAPAKNRNAFVPNAVNSNLEKNANFDYNSNQNQNFYTPNPKNNHTKVILIVLGVFFALGVVAVAISQLMVVKTTLTTVNMVLVDEECYDVSWGYFDIPGAKVILTADGEEVGSAYYSEYGDSTYLGCEFTAYIYDVPTNADTYGIEMASGRRGVVYNSREELEANDWTFSLSLGS</sequence>
<keyword evidence="1" id="KW-0812">Transmembrane</keyword>
<protein>
    <submittedName>
        <fullName evidence="2">Unannotated protein</fullName>
    </submittedName>
</protein>
<reference evidence="2" key="1">
    <citation type="submission" date="2020-05" db="EMBL/GenBank/DDBJ databases">
        <authorList>
            <person name="Chiriac C."/>
            <person name="Salcher M."/>
            <person name="Ghai R."/>
            <person name="Kavagutti S V."/>
        </authorList>
    </citation>
    <scope>NUCLEOTIDE SEQUENCE</scope>
</reference>
<organism evidence="2">
    <name type="scientific">freshwater metagenome</name>
    <dbReference type="NCBI Taxonomy" id="449393"/>
    <lineage>
        <taxon>unclassified sequences</taxon>
        <taxon>metagenomes</taxon>
        <taxon>ecological metagenomes</taxon>
    </lineage>
</organism>
<feature type="transmembrane region" description="Helical" evidence="1">
    <location>
        <begin position="99"/>
        <end position="122"/>
    </location>
</feature>
<keyword evidence="1" id="KW-0472">Membrane</keyword>
<gene>
    <name evidence="2" type="ORF">UFOPK1747_00092</name>
</gene>
<dbReference type="EMBL" id="CAEZTV010000004">
    <property type="protein sequence ID" value="CAB4573091.1"/>
    <property type="molecule type" value="Genomic_DNA"/>
</dbReference>
<keyword evidence="1" id="KW-1133">Transmembrane helix</keyword>
<evidence type="ECO:0000256" key="1">
    <source>
        <dbReference type="SAM" id="Phobius"/>
    </source>
</evidence>
<accession>A0A6J6E9X5</accession>
<evidence type="ECO:0000313" key="2">
    <source>
        <dbReference type="EMBL" id="CAB4573091.1"/>
    </source>
</evidence>
<name>A0A6J6E9X5_9ZZZZ</name>
<dbReference type="AlphaFoldDB" id="A0A6J6E9X5"/>